<dbReference type="Proteomes" id="UP000233020">
    <property type="component" value="Unplaced"/>
</dbReference>
<proteinExistence type="predicted"/>
<accession>A0A2K5E0D4</accession>
<dbReference type="Ensembl" id="ENSANAT00000044644.1">
    <property type="protein sequence ID" value="ENSANAP00000026696.1"/>
    <property type="gene ID" value="ENSANAG00000031090.1"/>
</dbReference>
<dbReference type="GeneTree" id="ENSGT01050000247562"/>
<sequence length="156" mass="16903">MKLERSLKGNFSLRRQQARCPRARSLSTPGAWCGASTMMTFLKASRCSRSCCPKEAKKNSGITSSTWRWGTTGSRWTGGHGHRGWHGPGRGGPGWTHRTSCVQVQILKDAWEPVENAPGGPVCPCCPLPVLPLPPVSVLCGLQLTSAPLRPLVFQP</sequence>
<organism evidence="1 2">
    <name type="scientific">Aotus nancymaae</name>
    <name type="common">Ma's night monkey</name>
    <dbReference type="NCBI Taxonomy" id="37293"/>
    <lineage>
        <taxon>Eukaryota</taxon>
        <taxon>Metazoa</taxon>
        <taxon>Chordata</taxon>
        <taxon>Craniata</taxon>
        <taxon>Vertebrata</taxon>
        <taxon>Euteleostomi</taxon>
        <taxon>Mammalia</taxon>
        <taxon>Eutheria</taxon>
        <taxon>Euarchontoglires</taxon>
        <taxon>Primates</taxon>
        <taxon>Haplorrhini</taxon>
        <taxon>Platyrrhini</taxon>
        <taxon>Aotidae</taxon>
        <taxon>Aotus</taxon>
    </lineage>
</organism>
<evidence type="ECO:0000313" key="2">
    <source>
        <dbReference type="Proteomes" id="UP000233020"/>
    </source>
</evidence>
<evidence type="ECO:0000313" key="1">
    <source>
        <dbReference type="Ensembl" id="ENSANAP00000026696.1"/>
    </source>
</evidence>
<dbReference type="AlphaFoldDB" id="A0A2K5E0D4"/>
<protein>
    <submittedName>
        <fullName evidence="1">Uncharacterized protein</fullName>
    </submittedName>
</protein>
<keyword evidence="2" id="KW-1185">Reference proteome</keyword>
<name>A0A2K5E0D4_AOTNA</name>
<reference evidence="1" key="1">
    <citation type="submission" date="2025-08" db="UniProtKB">
        <authorList>
            <consortium name="Ensembl"/>
        </authorList>
    </citation>
    <scope>IDENTIFICATION</scope>
</reference>
<reference evidence="1" key="2">
    <citation type="submission" date="2025-09" db="UniProtKB">
        <authorList>
            <consortium name="Ensembl"/>
        </authorList>
    </citation>
    <scope>IDENTIFICATION</scope>
</reference>